<dbReference type="EMBL" id="SNRW01014526">
    <property type="protein sequence ID" value="KAA6371381.1"/>
    <property type="molecule type" value="Genomic_DNA"/>
</dbReference>
<protein>
    <submittedName>
        <fullName evidence="1">Uncharacterized protein</fullName>
    </submittedName>
</protein>
<comment type="caution">
    <text evidence="1">The sequence shown here is derived from an EMBL/GenBank/DDBJ whole genome shotgun (WGS) entry which is preliminary data.</text>
</comment>
<evidence type="ECO:0000313" key="2">
    <source>
        <dbReference type="Proteomes" id="UP000324800"/>
    </source>
</evidence>
<organism evidence="1 2">
    <name type="scientific">Streblomastix strix</name>
    <dbReference type="NCBI Taxonomy" id="222440"/>
    <lineage>
        <taxon>Eukaryota</taxon>
        <taxon>Metamonada</taxon>
        <taxon>Preaxostyla</taxon>
        <taxon>Oxymonadida</taxon>
        <taxon>Streblomastigidae</taxon>
        <taxon>Streblomastix</taxon>
    </lineage>
</organism>
<name>A0A5J4UMX6_9EUKA</name>
<dbReference type="Proteomes" id="UP000324800">
    <property type="component" value="Unassembled WGS sequence"/>
</dbReference>
<accession>A0A5J4UMX6</accession>
<reference evidence="1 2" key="1">
    <citation type="submission" date="2019-03" db="EMBL/GenBank/DDBJ databases">
        <title>Single cell metagenomics reveals metabolic interactions within the superorganism composed of flagellate Streblomastix strix and complex community of Bacteroidetes bacteria on its surface.</title>
        <authorList>
            <person name="Treitli S.C."/>
            <person name="Kolisko M."/>
            <person name="Husnik F."/>
            <person name="Keeling P."/>
            <person name="Hampl V."/>
        </authorList>
    </citation>
    <scope>NUCLEOTIDE SEQUENCE [LARGE SCALE GENOMIC DNA]</scope>
    <source>
        <strain evidence="1">ST1C</strain>
    </source>
</reference>
<proteinExistence type="predicted"/>
<sequence length="80" mass="8854">MFLISHVIGICSSFTDGLTVQTGLGGKDVEQESISEITINHLLKEIIIVHLLHRLLLHPFIFEMIQVALLSAVTPLCDMV</sequence>
<evidence type="ECO:0000313" key="1">
    <source>
        <dbReference type="EMBL" id="KAA6371381.1"/>
    </source>
</evidence>
<gene>
    <name evidence="1" type="ORF">EZS28_033093</name>
</gene>
<dbReference type="AlphaFoldDB" id="A0A5J4UMX6"/>